<evidence type="ECO:0000259" key="2">
    <source>
        <dbReference type="Pfam" id="PF01814"/>
    </source>
</evidence>
<accession>A0A3N2E060</accession>
<feature type="compositionally biased region" description="Polar residues" evidence="1">
    <location>
        <begin position="18"/>
        <end position="32"/>
    </location>
</feature>
<gene>
    <name evidence="3" type="ORF">EDC56_1010</name>
</gene>
<evidence type="ECO:0000256" key="1">
    <source>
        <dbReference type="SAM" id="MobiDB-lite"/>
    </source>
</evidence>
<dbReference type="AlphaFoldDB" id="A0A3N2E060"/>
<sequence>MFSFISDYFKNKRDKQPPQETTSPAPSQSKSIQYDPNLINELERDHADLVTLFGRIWQEGFEQKDYLKTASLIREFKSQFQAHLLTENVKFYVYLEQSLSNDPYNLKIVKEFRYDMNNIATAAVKFCKKYQGHFNADRIVEFEGDYGAVGEVLTRRVSLEEKSLYVLYQAR</sequence>
<dbReference type="InterPro" id="IPR012312">
    <property type="entry name" value="Hemerythrin-like"/>
</dbReference>
<feature type="region of interest" description="Disordered" evidence="1">
    <location>
        <begin position="11"/>
        <end position="32"/>
    </location>
</feature>
<dbReference type="OrthoDB" id="8526133at2"/>
<evidence type="ECO:0000313" key="3">
    <source>
        <dbReference type="EMBL" id="ROS05480.1"/>
    </source>
</evidence>
<proteinExistence type="predicted"/>
<dbReference type="EMBL" id="RKHR01000003">
    <property type="protein sequence ID" value="ROS05480.1"/>
    <property type="molecule type" value="Genomic_DNA"/>
</dbReference>
<dbReference type="RefSeq" id="WP_123711383.1">
    <property type="nucleotide sequence ID" value="NZ_RKHR01000003.1"/>
</dbReference>
<name>A0A3N2E060_9GAMM</name>
<organism evidence="3 4">
    <name type="scientific">Sinobacterium caligoides</name>
    <dbReference type="NCBI Taxonomy" id="933926"/>
    <lineage>
        <taxon>Bacteria</taxon>
        <taxon>Pseudomonadati</taxon>
        <taxon>Pseudomonadota</taxon>
        <taxon>Gammaproteobacteria</taxon>
        <taxon>Cellvibrionales</taxon>
        <taxon>Spongiibacteraceae</taxon>
        <taxon>Sinobacterium</taxon>
    </lineage>
</organism>
<reference evidence="3 4" key="1">
    <citation type="submission" date="2018-11" db="EMBL/GenBank/DDBJ databases">
        <title>Genomic Encyclopedia of Type Strains, Phase IV (KMG-IV): sequencing the most valuable type-strain genomes for metagenomic binning, comparative biology and taxonomic classification.</title>
        <authorList>
            <person name="Goeker M."/>
        </authorList>
    </citation>
    <scope>NUCLEOTIDE SEQUENCE [LARGE SCALE GENOMIC DNA]</scope>
    <source>
        <strain evidence="3 4">DSM 100316</strain>
    </source>
</reference>
<comment type="caution">
    <text evidence="3">The sequence shown here is derived from an EMBL/GenBank/DDBJ whole genome shotgun (WGS) entry which is preliminary data.</text>
</comment>
<feature type="domain" description="Hemerythrin-like" evidence="2">
    <location>
        <begin position="38"/>
        <end position="165"/>
    </location>
</feature>
<dbReference type="InterPro" id="IPR038309">
    <property type="entry name" value="Rsd/AlgQ_sf"/>
</dbReference>
<evidence type="ECO:0000313" key="4">
    <source>
        <dbReference type="Proteomes" id="UP000275394"/>
    </source>
</evidence>
<dbReference type="Proteomes" id="UP000275394">
    <property type="component" value="Unassembled WGS sequence"/>
</dbReference>
<protein>
    <recommendedName>
        <fullName evidence="2">Hemerythrin-like domain-containing protein</fullName>
    </recommendedName>
</protein>
<dbReference type="Gene3D" id="1.20.120.1370">
    <property type="entry name" value="Regulator of RNA polymerase sigma(70) subunit, domain 4"/>
    <property type="match status" value="1"/>
</dbReference>
<dbReference type="Pfam" id="PF01814">
    <property type="entry name" value="Hemerythrin"/>
    <property type="match status" value="1"/>
</dbReference>
<keyword evidence="4" id="KW-1185">Reference proteome</keyword>